<dbReference type="PANTHER" id="PTHR30537:SF72">
    <property type="entry name" value="LYSR FAMILY TRANSCRIPTIONAL REGULATOR"/>
    <property type="match status" value="1"/>
</dbReference>
<name>A0A285ILY3_9RHOB</name>
<dbReference type="InterPro" id="IPR036390">
    <property type="entry name" value="WH_DNA-bd_sf"/>
</dbReference>
<keyword evidence="2" id="KW-0805">Transcription regulation</keyword>
<dbReference type="SUPFAM" id="SSF53850">
    <property type="entry name" value="Periplasmic binding protein-like II"/>
    <property type="match status" value="1"/>
</dbReference>
<keyword evidence="3 6" id="KW-0238">DNA-binding</keyword>
<dbReference type="Gene3D" id="3.40.190.290">
    <property type="match status" value="1"/>
</dbReference>
<comment type="similarity">
    <text evidence="1">Belongs to the LysR transcriptional regulatory family.</text>
</comment>
<evidence type="ECO:0000313" key="7">
    <source>
        <dbReference type="Proteomes" id="UP000231655"/>
    </source>
</evidence>
<dbReference type="CDD" id="cd08472">
    <property type="entry name" value="PBP2_CrgA_like_3"/>
    <property type="match status" value="1"/>
</dbReference>
<evidence type="ECO:0000313" key="6">
    <source>
        <dbReference type="EMBL" id="SNY48116.1"/>
    </source>
</evidence>
<reference evidence="6 7" key="1">
    <citation type="submission" date="2017-09" db="EMBL/GenBank/DDBJ databases">
        <authorList>
            <person name="Ehlers B."/>
            <person name="Leendertz F.H."/>
        </authorList>
    </citation>
    <scope>NUCLEOTIDE SEQUENCE [LARGE SCALE GENOMIC DNA]</scope>
    <source>
        <strain evidence="6 7">CGMCC 1.12662</strain>
    </source>
</reference>
<dbReference type="EMBL" id="OBEA01000002">
    <property type="protein sequence ID" value="SNY48116.1"/>
    <property type="molecule type" value="Genomic_DNA"/>
</dbReference>
<dbReference type="InterPro" id="IPR000847">
    <property type="entry name" value="LysR_HTH_N"/>
</dbReference>
<proteinExistence type="inferred from homology"/>
<dbReference type="Pfam" id="PF00126">
    <property type="entry name" value="HTH_1"/>
    <property type="match status" value="1"/>
</dbReference>
<dbReference type="GO" id="GO:0003700">
    <property type="term" value="F:DNA-binding transcription factor activity"/>
    <property type="evidence" value="ECO:0007669"/>
    <property type="project" value="InterPro"/>
</dbReference>
<feature type="domain" description="HTH lysR-type" evidence="5">
    <location>
        <begin position="4"/>
        <end position="61"/>
    </location>
</feature>
<dbReference type="Pfam" id="PF03466">
    <property type="entry name" value="LysR_substrate"/>
    <property type="match status" value="1"/>
</dbReference>
<dbReference type="PANTHER" id="PTHR30537">
    <property type="entry name" value="HTH-TYPE TRANSCRIPTIONAL REGULATOR"/>
    <property type="match status" value="1"/>
</dbReference>
<dbReference type="InterPro" id="IPR005119">
    <property type="entry name" value="LysR_subst-bd"/>
</dbReference>
<dbReference type="FunFam" id="1.10.10.10:FF:000001">
    <property type="entry name" value="LysR family transcriptional regulator"/>
    <property type="match status" value="1"/>
</dbReference>
<evidence type="ECO:0000256" key="3">
    <source>
        <dbReference type="ARBA" id="ARBA00023125"/>
    </source>
</evidence>
<evidence type="ECO:0000256" key="1">
    <source>
        <dbReference type="ARBA" id="ARBA00009437"/>
    </source>
</evidence>
<dbReference type="GO" id="GO:0043565">
    <property type="term" value="F:sequence-specific DNA binding"/>
    <property type="evidence" value="ECO:0007669"/>
    <property type="project" value="TreeGrafter"/>
</dbReference>
<dbReference type="InterPro" id="IPR058163">
    <property type="entry name" value="LysR-type_TF_proteobact-type"/>
</dbReference>
<dbReference type="GO" id="GO:0006351">
    <property type="term" value="P:DNA-templated transcription"/>
    <property type="evidence" value="ECO:0007669"/>
    <property type="project" value="TreeGrafter"/>
</dbReference>
<dbReference type="PROSITE" id="PS50931">
    <property type="entry name" value="HTH_LYSR"/>
    <property type="match status" value="1"/>
</dbReference>
<protein>
    <submittedName>
        <fullName evidence="6">DNA-binding transcriptional regulator, LysR family</fullName>
    </submittedName>
</protein>
<dbReference type="SUPFAM" id="SSF46785">
    <property type="entry name" value="Winged helix' DNA-binding domain"/>
    <property type="match status" value="1"/>
</dbReference>
<evidence type="ECO:0000256" key="2">
    <source>
        <dbReference type="ARBA" id="ARBA00023015"/>
    </source>
</evidence>
<gene>
    <name evidence="6" type="ORF">SAMN06297129_1330</name>
</gene>
<dbReference type="InterPro" id="IPR036388">
    <property type="entry name" value="WH-like_DNA-bd_sf"/>
</dbReference>
<organism evidence="6 7">
    <name type="scientific">Pseudooceanicola antarcticus</name>
    <dbReference type="NCBI Taxonomy" id="1247613"/>
    <lineage>
        <taxon>Bacteria</taxon>
        <taxon>Pseudomonadati</taxon>
        <taxon>Pseudomonadota</taxon>
        <taxon>Alphaproteobacteria</taxon>
        <taxon>Rhodobacterales</taxon>
        <taxon>Paracoccaceae</taxon>
        <taxon>Pseudooceanicola</taxon>
    </lineage>
</organism>
<evidence type="ECO:0000256" key="4">
    <source>
        <dbReference type="ARBA" id="ARBA00023163"/>
    </source>
</evidence>
<evidence type="ECO:0000259" key="5">
    <source>
        <dbReference type="PROSITE" id="PS50931"/>
    </source>
</evidence>
<dbReference type="AlphaFoldDB" id="A0A285ILY3"/>
<accession>A0A285ILY3</accession>
<sequence>MCMDKIDRLELYTRIVEGGSFVRAARELNVARSTATEAIQQLEAEAGVRLLARTTRQVLPTAEGEALYRRSKLILSDYEEAFGALDGAGPRGHLTIDAPGLLTRHFLVPGLPDFLQRHPALTVSFRQGDRYVDLVREGVDVALRAGHPDDSSLRMRRLGALPEITCASPAYLARHGTPRDPDDLEGHRVVGFVSSRSGEVLPLEFQRDGRLLSRRLPAQVSTDNSDTAHELALRGLGLIQAPRYRFAEDLALGALVEVLAETPPEPLPLNAIHTGDRMVPRRIVVFLDWARQVFAGLR</sequence>
<keyword evidence="4" id="KW-0804">Transcription</keyword>
<dbReference type="Proteomes" id="UP000231655">
    <property type="component" value="Unassembled WGS sequence"/>
</dbReference>
<dbReference type="Gene3D" id="1.10.10.10">
    <property type="entry name" value="Winged helix-like DNA-binding domain superfamily/Winged helix DNA-binding domain"/>
    <property type="match status" value="1"/>
</dbReference>